<dbReference type="RefSeq" id="WP_280761828.1">
    <property type="nucleotide sequence ID" value="NZ_JARXVC010000010.1"/>
</dbReference>
<name>A0ABT6MDY0_9NOCA</name>
<evidence type="ECO:0000313" key="3">
    <source>
        <dbReference type="EMBL" id="MDH6282528.1"/>
    </source>
</evidence>
<sequence>MATVSKRTEGEAVPEPVVEVAAEDVASDVDAEDLPADSDTEAEDDDEQVSEVSFSHGDPIRVFLYDIPNDGGEWTARYEYGIKRIRAKKVSPAVYLDLLHRVFPKHEVLVKGELLSVKSRPHPEDPKVLTEVALLVYLATEVALFKAFLDWAGRDISSIRITHDKLDDVARRIHNDLYRIHLFKQRLVTAGIEDPAELDDDVVRPIEVIKSEIDAIQDLRISVKRYRDRVAQAKRDRVVKESQNLVGNIEMATWDSVQRREEMVVMREWVDNQQRVLPIVKTAKQG</sequence>
<accession>A0ABT6MDY0</accession>
<keyword evidence="1" id="KW-0175">Coiled coil</keyword>
<dbReference type="EMBL" id="JARXVC010000010">
    <property type="protein sequence ID" value="MDH6282528.1"/>
    <property type="molecule type" value="Genomic_DNA"/>
</dbReference>
<feature type="region of interest" description="Disordered" evidence="2">
    <location>
        <begin position="1"/>
        <end position="52"/>
    </location>
</feature>
<feature type="compositionally biased region" description="Acidic residues" evidence="2">
    <location>
        <begin position="21"/>
        <end position="49"/>
    </location>
</feature>
<comment type="caution">
    <text evidence="3">The sequence shown here is derived from an EMBL/GenBank/DDBJ whole genome shotgun (WGS) entry which is preliminary data.</text>
</comment>
<feature type="coiled-coil region" evidence="1">
    <location>
        <begin position="216"/>
        <end position="243"/>
    </location>
</feature>
<feature type="compositionally biased region" description="Basic and acidic residues" evidence="2">
    <location>
        <begin position="1"/>
        <end position="10"/>
    </location>
</feature>
<keyword evidence="4" id="KW-1185">Reference proteome</keyword>
<protein>
    <submittedName>
        <fullName evidence="3">Uncharacterized protein</fullName>
    </submittedName>
</protein>
<evidence type="ECO:0000256" key="2">
    <source>
        <dbReference type="SAM" id="MobiDB-lite"/>
    </source>
</evidence>
<evidence type="ECO:0000256" key="1">
    <source>
        <dbReference type="SAM" id="Coils"/>
    </source>
</evidence>
<proteinExistence type="predicted"/>
<dbReference type="Proteomes" id="UP001160334">
    <property type="component" value="Unassembled WGS sequence"/>
</dbReference>
<organism evidence="3 4">
    <name type="scientific">Prescottella agglutinans</name>
    <dbReference type="NCBI Taxonomy" id="1644129"/>
    <lineage>
        <taxon>Bacteria</taxon>
        <taxon>Bacillati</taxon>
        <taxon>Actinomycetota</taxon>
        <taxon>Actinomycetes</taxon>
        <taxon>Mycobacteriales</taxon>
        <taxon>Nocardiaceae</taxon>
        <taxon>Prescottella</taxon>
    </lineage>
</organism>
<feature type="compositionally biased region" description="Low complexity" evidence="2">
    <location>
        <begin position="11"/>
        <end position="20"/>
    </location>
</feature>
<evidence type="ECO:0000313" key="4">
    <source>
        <dbReference type="Proteomes" id="UP001160334"/>
    </source>
</evidence>
<gene>
    <name evidence="3" type="ORF">M2280_003759</name>
</gene>
<reference evidence="3 4" key="1">
    <citation type="submission" date="2023-04" db="EMBL/GenBank/DDBJ databases">
        <title>Forest soil microbial communities from Buena Vista Peninsula, Colon Province, Panama.</title>
        <authorList>
            <person name="Bouskill N."/>
        </authorList>
    </citation>
    <scope>NUCLEOTIDE SEQUENCE [LARGE SCALE GENOMIC DNA]</scope>
    <source>
        <strain evidence="3 4">CFH S0262</strain>
    </source>
</reference>